<dbReference type="PANTHER" id="PTHR37811">
    <property type="entry name" value="BLL5343 PROTEIN"/>
    <property type="match status" value="1"/>
</dbReference>
<dbReference type="AlphaFoldDB" id="A0A0W7X8P6"/>
<keyword evidence="3" id="KW-1185">Reference proteome</keyword>
<dbReference type="Proteomes" id="UP000054804">
    <property type="component" value="Unassembled WGS sequence"/>
</dbReference>
<evidence type="ECO:0000313" key="2">
    <source>
        <dbReference type="EMBL" id="KUF19353.1"/>
    </source>
</evidence>
<dbReference type="InterPro" id="IPR011008">
    <property type="entry name" value="Dimeric_a/b-barrel"/>
</dbReference>
<dbReference type="EMBL" id="LOCL01000027">
    <property type="protein sequence ID" value="KUF19353.1"/>
    <property type="molecule type" value="Genomic_DNA"/>
</dbReference>
<dbReference type="OrthoDB" id="9797060at2"/>
<dbReference type="STRING" id="1765722.AT728_30580"/>
<reference evidence="2 3" key="1">
    <citation type="submission" date="2015-12" db="EMBL/GenBank/DDBJ databases">
        <title>Draft genome sequence of Streptomyces silvensis ATCC 53525, a producer of novel hormone antagonists.</title>
        <authorList>
            <person name="Johnston C.W."/>
            <person name="Li Y."/>
            <person name="Magarvey N.A."/>
        </authorList>
    </citation>
    <scope>NUCLEOTIDE SEQUENCE [LARGE SCALE GENOMIC DNA]</scope>
    <source>
        <strain evidence="2 3">ATCC 53525</strain>
    </source>
</reference>
<feature type="region of interest" description="Disordered" evidence="1">
    <location>
        <begin position="96"/>
        <end position="116"/>
    </location>
</feature>
<proteinExistence type="predicted"/>
<gene>
    <name evidence="2" type="ORF">AT728_30580</name>
</gene>
<keyword evidence="2" id="KW-0560">Oxidoreductase</keyword>
<dbReference type="Gene3D" id="3.30.70.100">
    <property type="match status" value="1"/>
</dbReference>
<dbReference type="PANTHER" id="PTHR37811:SF2">
    <property type="entry name" value="ABM DOMAIN-CONTAINING PROTEIN"/>
    <property type="match status" value="1"/>
</dbReference>
<sequence>MFVILFKSRLSEHAGADYYATEDRMRERVREIAGTDLVEVKHYTGEDGDRLAVVMWENAGTLEEWRTDAEHQVAQKLGRDRWYSAYELTVAEVVRTSSHETGPVAAESGEPDGKPR</sequence>
<name>A0A0W7X8P6_9ACTN</name>
<organism evidence="2 3">
    <name type="scientific">Streptomyces silvensis</name>
    <dbReference type="NCBI Taxonomy" id="1765722"/>
    <lineage>
        <taxon>Bacteria</taxon>
        <taxon>Bacillati</taxon>
        <taxon>Actinomycetota</taxon>
        <taxon>Actinomycetes</taxon>
        <taxon>Kitasatosporales</taxon>
        <taxon>Streptomycetaceae</taxon>
        <taxon>Streptomyces</taxon>
    </lineage>
</organism>
<protein>
    <submittedName>
        <fullName evidence="2">Antibiotic biosynthesis monooxygenase</fullName>
    </submittedName>
</protein>
<accession>A0A0W7X8P6</accession>
<keyword evidence="2" id="KW-0503">Monooxygenase</keyword>
<dbReference type="InterPro" id="IPR052936">
    <property type="entry name" value="Jasmonate_Hydroxylase-like"/>
</dbReference>
<evidence type="ECO:0000313" key="3">
    <source>
        <dbReference type="Proteomes" id="UP000054804"/>
    </source>
</evidence>
<dbReference type="GO" id="GO:0004497">
    <property type="term" value="F:monooxygenase activity"/>
    <property type="evidence" value="ECO:0007669"/>
    <property type="project" value="UniProtKB-KW"/>
</dbReference>
<evidence type="ECO:0000256" key="1">
    <source>
        <dbReference type="SAM" id="MobiDB-lite"/>
    </source>
</evidence>
<dbReference type="SUPFAM" id="SSF54909">
    <property type="entry name" value="Dimeric alpha+beta barrel"/>
    <property type="match status" value="1"/>
</dbReference>
<dbReference type="RefSeq" id="WP_058846509.1">
    <property type="nucleotide sequence ID" value="NZ_LOCL01000027.1"/>
</dbReference>
<comment type="caution">
    <text evidence="2">The sequence shown here is derived from an EMBL/GenBank/DDBJ whole genome shotgun (WGS) entry which is preliminary data.</text>
</comment>